<evidence type="ECO:0000256" key="3">
    <source>
        <dbReference type="ARBA" id="ARBA00023163"/>
    </source>
</evidence>
<evidence type="ECO:0000313" key="7">
    <source>
        <dbReference type="Proteomes" id="UP001595660"/>
    </source>
</evidence>
<dbReference type="Proteomes" id="UP001595660">
    <property type="component" value="Unassembled WGS sequence"/>
</dbReference>
<dbReference type="GO" id="GO:0003677">
    <property type="term" value="F:DNA binding"/>
    <property type="evidence" value="ECO:0007669"/>
    <property type="project" value="UniProtKB-UniRule"/>
</dbReference>
<dbReference type="InterPro" id="IPR026282">
    <property type="entry name" value="MJ1563"/>
</dbReference>
<keyword evidence="3 4" id="KW-0804">Transcription</keyword>
<evidence type="ECO:0000256" key="1">
    <source>
        <dbReference type="ARBA" id="ARBA00023015"/>
    </source>
</evidence>
<evidence type="ECO:0000256" key="2">
    <source>
        <dbReference type="ARBA" id="ARBA00023125"/>
    </source>
</evidence>
<gene>
    <name evidence="6" type="ORF">ACFOKC_06360</name>
</gene>
<dbReference type="PANTHER" id="PTHR38465:SF1">
    <property type="entry name" value="HTH-TYPE TRANSCRIPTIONAL REGULATOR MJ1563-RELATED"/>
    <property type="match status" value="1"/>
</dbReference>
<reference evidence="6 7" key="1">
    <citation type="journal article" date="2019" name="Int. J. Syst. Evol. Microbiol.">
        <title>The Global Catalogue of Microorganisms (GCM) 10K type strain sequencing project: providing services to taxonomists for standard genome sequencing and annotation.</title>
        <authorList>
            <consortium name="The Broad Institute Genomics Platform"/>
            <consortium name="The Broad Institute Genome Sequencing Center for Infectious Disease"/>
            <person name="Wu L."/>
            <person name="Ma J."/>
        </authorList>
    </citation>
    <scope>NUCLEOTIDE SEQUENCE [LARGE SCALE GENOMIC DNA]</scope>
    <source>
        <strain evidence="6 7">CGMCC 1.12562</strain>
    </source>
</reference>
<evidence type="ECO:0000256" key="5">
    <source>
        <dbReference type="SAM" id="Coils"/>
    </source>
</evidence>
<dbReference type="SUPFAM" id="SSF46785">
    <property type="entry name" value="Winged helix' DNA-binding domain"/>
    <property type="match status" value="1"/>
</dbReference>
<feature type="coiled-coil region" evidence="5">
    <location>
        <begin position="102"/>
        <end position="129"/>
    </location>
</feature>
<accession>A0ABD5NDD6</accession>
<sequence length="176" mass="20408">MTDADAEAARERVIEGFERSAEIYGLSRSYGRLYGILYFAHEPQSLDELADESGFAKSTVSTAMKELERFHMVHRRSISGEGKKAFFEAERDFWRIVQEFLNREVRREIETMTRALDEAEAAFEDADSDRAAKDLERVRDLQRVYDQSEAFVNLVTRAPTGRLRSAFESFSDFVRR</sequence>
<protein>
    <recommendedName>
        <fullName evidence="4">HTH-type transcriptional regulator</fullName>
    </recommendedName>
</protein>
<dbReference type="EMBL" id="JBHRWN010000002">
    <property type="protein sequence ID" value="MFC3477345.1"/>
    <property type="molecule type" value="Genomic_DNA"/>
</dbReference>
<comment type="similarity">
    <text evidence="4">Belongs to the GbsR family.</text>
</comment>
<proteinExistence type="inferred from homology"/>
<evidence type="ECO:0000256" key="4">
    <source>
        <dbReference type="PIRNR" id="PIRNR006707"/>
    </source>
</evidence>
<keyword evidence="5" id="KW-0175">Coiled coil</keyword>
<dbReference type="GeneID" id="69116730"/>
<comment type="caution">
    <text evidence="6">The sequence shown here is derived from an EMBL/GenBank/DDBJ whole genome shotgun (WGS) entry which is preliminary data.</text>
</comment>
<dbReference type="RefSeq" id="WP_232571528.1">
    <property type="nucleotide sequence ID" value="NZ_CP089466.1"/>
</dbReference>
<dbReference type="Gene3D" id="1.10.10.10">
    <property type="entry name" value="Winged helix-like DNA-binding domain superfamily/Winged helix DNA-binding domain"/>
    <property type="match status" value="1"/>
</dbReference>
<keyword evidence="2 4" id="KW-0238">DNA-binding</keyword>
<name>A0ABD5NDD6_9EURY</name>
<dbReference type="InterPro" id="IPR036388">
    <property type="entry name" value="WH-like_DNA-bd_sf"/>
</dbReference>
<dbReference type="PANTHER" id="PTHR38465">
    <property type="entry name" value="HTH-TYPE TRANSCRIPTIONAL REGULATOR MJ1563-RELATED"/>
    <property type="match status" value="1"/>
</dbReference>
<organism evidence="6 7">
    <name type="scientific">Halobacterium litoreum</name>
    <dbReference type="NCBI Taxonomy" id="2039234"/>
    <lineage>
        <taxon>Archaea</taxon>
        <taxon>Methanobacteriati</taxon>
        <taxon>Methanobacteriota</taxon>
        <taxon>Stenosarchaea group</taxon>
        <taxon>Halobacteria</taxon>
        <taxon>Halobacteriales</taxon>
        <taxon>Halobacteriaceae</taxon>
        <taxon>Halobacterium</taxon>
    </lineage>
</organism>
<dbReference type="InterPro" id="IPR052362">
    <property type="entry name" value="HTH-GbsR_regulator"/>
</dbReference>
<dbReference type="PIRSF" id="PIRSF006707">
    <property type="entry name" value="MJ1563"/>
    <property type="match status" value="1"/>
</dbReference>
<keyword evidence="1 4" id="KW-0805">Transcription regulation</keyword>
<evidence type="ECO:0000313" key="6">
    <source>
        <dbReference type="EMBL" id="MFC3477345.1"/>
    </source>
</evidence>
<keyword evidence="7" id="KW-1185">Reference proteome</keyword>
<dbReference type="InterPro" id="IPR036390">
    <property type="entry name" value="WH_DNA-bd_sf"/>
</dbReference>
<dbReference type="AlphaFoldDB" id="A0ABD5NDD6"/>